<organism evidence="1">
    <name type="scientific">marine sediment metagenome</name>
    <dbReference type="NCBI Taxonomy" id="412755"/>
    <lineage>
        <taxon>unclassified sequences</taxon>
        <taxon>metagenomes</taxon>
        <taxon>ecological metagenomes</taxon>
    </lineage>
</organism>
<protein>
    <submittedName>
        <fullName evidence="1">Uncharacterized protein</fullName>
    </submittedName>
</protein>
<sequence>RFGSEDRDVNKIKDYISYGPLGEAFNSEEQVVLLIDEIDKADIEFPNDLLQELDVMEFYIKETKEFIKTKTRPIVIITSNNEKELPDAFLRRCVFHWIEFPPKKFMTEICNLHYPNLNTNLLEQCLNHFYALRAITKLRKLPSTSELLDWIGVLLKSGITIEELHNKLPFLGTLLKKEKDLEIAIEKLKFPT</sequence>
<reference evidence="1" key="1">
    <citation type="journal article" date="2015" name="Nature">
        <title>Complex archaea that bridge the gap between prokaryotes and eukaryotes.</title>
        <authorList>
            <person name="Spang A."/>
            <person name="Saw J.H."/>
            <person name="Jorgensen S.L."/>
            <person name="Zaremba-Niedzwiedzka K."/>
            <person name="Martijn J."/>
            <person name="Lind A.E."/>
            <person name="van Eijk R."/>
            <person name="Schleper C."/>
            <person name="Guy L."/>
            <person name="Ettema T.J."/>
        </authorList>
    </citation>
    <scope>NUCLEOTIDE SEQUENCE</scope>
</reference>
<dbReference type="InterPro" id="IPR027417">
    <property type="entry name" value="P-loop_NTPase"/>
</dbReference>
<dbReference type="SUPFAM" id="SSF52540">
    <property type="entry name" value="P-loop containing nucleoside triphosphate hydrolases"/>
    <property type="match status" value="1"/>
</dbReference>
<dbReference type="AlphaFoldDB" id="A0A0F9K027"/>
<evidence type="ECO:0000313" key="1">
    <source>
        <dbReference type="EMBL" id="KKM75394.1"/>
    </source>
</evidence>
<feature type="non-terminal residue" evidence="1">
    <location>
        <position position="1"/>
    </location>
</feature>
<gene>
    <name evidence="1" type="ORF">LCGC14_1390720</name>
</gene>
<comment type="caution">
    <text evidence="1">The sequence shown here is derived from an EMBL/GenBank/DDBJ whole genome shotgun (WGS) entry which is preliminary data.</text>
</comment>
<accession>A0A0F9K027</accession>
<dbReference type="EMBL" id="LAZR01008985">
    <property type="protein sequence ID" value="KKM75394.1"/>
    <property type="molecule type" value="Genomic_DNA"/>
</dbReference>
<proteinExistence type="predicted"/>
<dbReference type="Gene3D" id="3.40.50.300">
    <property type="entry name" value="P-loop containing nucleotide triphosphate hydrolases"/>
    <property type="match status" value="1"/>
</dbReference>
<name>A0A0F9K027_9ZZZZ</name>